<dbReference type="Proteomes" id="UP000885779">
    <property type="component" value="Unassembled WGS sequence"/>
</dbReference>
<dbReference type="EMBL" id="DRQG01000147">
    <property type="protein sequence ID" value="HGY57161.1"/>
    <property type="molecule type" value="Genomic_DNA"/>
</dbReference>
<accession>A0A7V4U318</accession>
<dbReference type="InterPro" id="IPR018707">
    <property type="entry name" value="LpxR"/>
</dbReference>
<reference evidence="1" key="1">
    <citation type="journal article" date="2020" name="mSystems">
        <title>Genome- and Community-Level Interaction Insights into Carbon Utilization and Element Cycling Functions of Hydrothermarchaeota in Hydrothermal Sediment.</title>
        <authorList>
            <person name="Zhou Z."/>
            <person name="Liu Y."/>
            <person name="Xu W."/>
            <person name="Pan J."/>
            <person name="Luo Z.H."/>
            <person name="Li M."/>
        </authorList>
    </citation>
    <scope>NUCLEOTIDE SEQUENCE [LARGE SCALE GENOMIC DNA]</scope>
    <source>
        <strain evidence="1">HyVt-577</strain>
    </source>
</reference>
<name>A0A7V4U318_CALAY</name>
<sequence length="319" mass="36590">MYKFLLKISLFLSVYLLLPLQLTAGDEMRAETSSFLRIHWANDIVYQTDYYFTNGLEFAWFSNRLHNDFWSKLHFGYSADEQRLISFSLKQDIFTPRNVNARDIQYADRPYASYLLLANEQTVINTLQRYKRRTVLQVGVIGGLSGGEQVQNGIHELLPASKPVGGWQYQLATDVALSYGLHLEKAAFWSKHFRINAEVGGVLGIPYTDASGAVSFEIGQMPQMYGYPLLITGSQWFYYIRSEARLEYRLYDATIQGGLFQKANPHTLNSITAFRYIFGNSMIIGRKDFQVEFGHRWKSPEFNGAKPHGYGYIAIQFAL</sequence>
<dbReference type="Pfam" id="PF09982">
    <property type="entry name" value="LpxR"/>
    <property type="match status" value="1"/>
</dbReference>
<organism evidence="1">
    <name type="scientific">Caldithrix abyssi</name>
    <dbReference type="NCBI Taxonomy" id="187145"/>
    <lineage>
        <taxon>Bacteria</taxon>
        <taxon>Pseudomonadati</taxon>
        <taxon>Calditrichota</taxon>
        <taxon>Calditrichia</taxon>
        <taxon>Calditrichales</taxon>
        <taxon>Calditrichaceae</taxon>
        <taxon>Caldithrix</taxon>
    </lineage>
</organism>
<dbReference type="Gene3D" id="2.40.128.140">
    <property type="entry name" value="Outer membrane protein"/>
    <property type="match status" value="1"/>
</dbReference>
<dbReference type="AlphaFoldDB" id="A0A7V4U318"/>
<gene>
    <name evidence="1" type="ORF">ENK44_15745</name>
</gene>
<proteinExistence type="predicted"/>
<evidence type="ECO:0000313" key="1">
    <source>
        <dbReference type="EMBL" id="HGY57161.1"/>
    </source>
</evidence>
<dbReference type="InterPro" id="IPR037107">
    <property type="entry name" value="Put_OMP_sf"/>
</dbReference>
<protein>
    <submittedName>
        <fullName evidence="1">Lipid A deacylase LpxR family protein</fullName>
    </submittedName>
</protein>
<comment type="caution">
    <text evidence="1">The sequence shown here is derived from an EMBL/GenBank/DDBJ whole genome shotgun (WGS) entry which is preliminary data.</text>
</comment>